<keyword evidence="2" id="KW-1185">Reference proteome</keyword>
<dbReference type="InterPro" id="IPR038538">
    <property type="entry name" value="MTERF_sf"/>
</dbReference>
<proteinExistence type="predicted"/>
<accession>A0A835VUA2</accession>
<dbReference type="Gene3D" id="1.25.70.10">
    <property type="entry name" value="Transcription termination factor 3, mitochondrial"/>
    <property type="match status" value="1"/>
</dbReference>
<evidence type="ECO:0000313" key="2">
    <source>
        <dbReference type="Proteomes" id="UP000650467"/>
    </source>
</evidence>
<comment type="caution">
    <text evidence="1">The sequence shown here is derived from an EMBL/GenBank/DDBJ whole genome shotgun (WGS) entry which is preliminary data.</text>
</comment>
<dbReference type="AlphaFoldDB" id="A0A835VUA2"/>
<organism evidence="1 2">
    <name type="scientific">Chlamydomonas incerta</name>
    <dbReference type="NCBI Taxonomy" id="51695"/>
    <lineage>
        <taxon>Eukaryota</taxon>
        <taxon>Viridiplantae</taxon>
        <taxon>Chlorophyta</taxon>
        <taxon>core chlorophytes</taxon>
        <taxon>Chlorophyceae</taxon>
        <taxon>CS clade</taxon>
        <taxon>Chlamydomonadales</taxon>
        <taxon>Chlamydomonadaceae</taxon>
        <taxon>Chlamydomonas</taxon>
    </lineage>
</organism>
<dbReference type="EMBL" id="JAEHOC010000030">
    <property type="protein sequence ID" value="KAG2429537.1"/>
    <property type="molecule type" value="Genomic_DNA"/>
</dbReference>
<dbReference type="OrthoDB" id="10602653at2759"/>
<sequence>MVTAAALEAELVKAGLPPKAITFRASVWRHIYSIRPATAVRKFRALLDAFPSPAERDLVVKALSKRPQLLGLKPETVCQKVEAIADLLLPPPPPVGVGAGGGRQARVLRALQLVAAAPQLLDVRSSTLASKLVALQGLTGRDAAYVRAVVLLKQRLALMAPATVSAKLRLLQAAAATNDRWAAELRDAQPSRLAWLLMPKLDRLRRLLFVDQRGAALRRSMSSLVRDSEAQFRERYPDYPGDGRY</sequence>
<dbReference type="Proteomes" id="UP000650467">
    <property type="component" value="Unassembled WGS sequence"/>
</dbReference>
<evidence type="ECO:0000313" key="1">
    <source>
        <dbReference type="EMBL" id="KAG2429537.1"/>
    </source>
</evidence>
<reference evidence="1" key="1">
    <citation type="journal article" date="2020" name="bioRxiv">
        <title>Comparative genomics of Chlamydomonas.</title>
        <authorList>
            <person name="Craig R.J."/>
            <person name="Hasan A.R."/>
            <person name="Ness R.W."/>
            <person name="Keightley P.D."/>
        </authorList>
    </citation>
    <scope>NUCLEOTIDE SEQUENCE</scope>
    <source>
        <strain evidence="1">SAG 7.73</strain>
    </source>
</reference>
<name>A0A835VUA2_CHLIN</name>
<gene>
    <name evidence="1" type="ORF">HXX76_010772</name>
</gene>
<protein>
    <submittedName>
        <fullName evidence="1">Uncharacterized protein</fullName>
    </submittedName>
</protein>